<dbReference type="Proteomes" id="UP000830671">
    <property type="component" value="Chromosome 7"/>
</dbReference>
<dbReference type="RefSeq" id="XP_049149388.1">
    <property type="nucleotide sequence ID" value="XM_049292242.1"/>
</dbReference>
<keyword evidence="2" id="KW-1185">Reference proteome</keyword>
<dbReference type="KEGG" id="clup:CLUP02_13301"/>
<dbReference type="EMBL" id="CP019479">
    <property type="protein sequence ID" value="UQC87782.1"/>
    <property type="molecule type" value="Genomic_DNA"/>
</dbReference>
<organism evidence="1 2">
    <name type="scientific">Colletotrichum lupini</name>
    <dbReference type="NCBI Taxonomy" id="145971"/>
    <lineage>
        <taxon>Eukaryota</taxon>
        <taxon>Fungi</taxon>
        <taxon>Dikarya</taxon>
        <taxon>Ascomycota</taxon>
        <taxon>Pezizomycotina</taxon>
        <taxon>Sordariomycetes</taxon>
        <taxon>Hypocreomycetidae</taxon>
        <taxon>Glomerellales</taxon>
        <taxon>Glomerellaceae</taxon>
        <taxon>Colletotrichum</taxon>
        <taxon>Colletotrichum acutatum species complex</taxon>
    </lineage>
</organism>
<accession>A0A9Q8T3U6</accession>
<reference evidence="1" key="1">
    <citation type="journal article" date="2021" name="Mol. Plant Microbe Interact.">
        <title>Complete Genome Sequence of the Plant-Pathogenic Fungus Colletotrichum lupini.</title>
        <authorList>
            <person name="Baroncelli R."/>
            <person name="Pensec F."/>
            <person name="Da Lio D."/>
            <person name="Boufleur T."/>
            <person name="Vicente I."/>
            <person name="Sarrocco S."/>
            <person name="Picot A."/>
            <person name="Baraldi E."/>
            <person name="Sukno S."/>
            <person name="Thon M."/>
            <person name="Le Floch G."/>
        </authorList>
    </citation>
    <scope>NUCLEOTIDE SEQUENCE</scope>
    <source>
        <strain evidence="1">IMI 504893</strain>
    </source>
</reference>
<proteinExistence type="predicted"/>
<evidence type="ECO:0000313" key="1">
    <source>
        <dbReference type="EMBL" id="UQC87782.1"/>
    </source>
</evidence>
<sequence length="261" mass="28415">MVTPTNGRVRTYHVVPRFDLAAEGGQLGFRETRASIREGSFDAWVKILGCLGTESTGGSATIAESRDAENTVSCEEIVTTYFDPDDSFLEASFAIEPVRHHLERSRDWTATLYMVTGIKVAKGLEYNRSNNIQGQIGTQAAIDGAHNVVAETSIAANFSGANDHSLEFAVASDIVIGFRVNKFRCVRRFGFGKKDRKVKDNGLLTGAMMANDNDNVPQEHIKVEALAISEENEDSTILTTAGDQAERCVVPDTLKQLAGLL</sequence>
<name>A0A9Q8T3U6_9PEZI</name>
<evidence type="ECO:0000313" key="2">
    <source>
        <dbReference type="Proteomes" id="UP000830671"/>
    </source>
</evidence>
<dbReference type="AlphaFoldDB" id="A0A9Q8T3U6"/>
<protein>
    <submittedName>
        <fullName evidence="1">Uncharacterized protein</fullName>
    </submittedName>
</protein>
<gene>
    <name evidence="1" type="ORF">CLUP02_13301</name>
</gene>
<dbReference type="GeneID" id="73347252"/>